<evidence type="ECO:0000256" key="11">
    <source>
        <dbReference type="PROSITE-ProRule" id="PRU01360"/>
    </source>
</evidence>
<feature type="chain" id="PRO_5045643921" evidence="13">
    <location>
        <begin position="20"/>
        <end position="862"/>
    </location>
</feature>
<organism evidence="15 16">
    <name type="scientific">Sphingomonas oryzagri</name>
    <dbReference type="NCBI Taxonomy" id="3042314"/>
    <lineage>
        <taxon>Bacteria</taxon>
        <taxon>Pseudomonadati</taxon>
        <taxon>Pseudomonadota</taxon>
        <taxon>Alphaproteobacteria</taxon>
        <taxon>Sphingomonadales</taxon>
        <taxon>Sphingomonadaceae</taxon>
        <taxon>Sphingomonas</taxon>
    </lineage>
</organism>
<dbReference type="RefSeq" id="WP_281044605.1">
    <property type="nucleotide sequence ID" value="NZ_JARYGZ010000001.1"/>
</dbReference>
<keyword evidence="16" id="KW-1185">Reference proteome</keyword>
<evidence type="ECO:0000256" key="5">
    <source>
        <dbReference type="ARBA" id="ARBA00022692"/>
    </source>
</evidence>
<dbReference type="InterPro" id="IPR012910">
    <property type="entry name" value="Plug_dom"/>
</dbReference>
<evidence type="ECO:0000256" key="3">
    <source>
        <dbReference type="ARBA" id="ARBA00022452"/>
    </source>
</evidence>
<dbReference type="PROSITE" id="PS52016">
    <property type="entry name" value="TONB_DEPENDENT_REC_3"/>
    <property type="match status" value="1"/>
</dbReference>
<evidence type="ECO:0000256" key="12">
    <source>
        <dbReference type="RuleBase" id="RU003357"/>
    </source>
</evidence>
<dbReference type="PANTHER" id="PTHR32552:SF81">
    <property type="entry name" value="TONB-DEPENDENT OUTER MEMBRANE RECEPTOR"/>
    <property type="match status" value="1"/>
</dbReference>
<dbReference type="Proteomes" id="UP001160625">
    <property type="component" value="Unassembled WGS sequence"/>
</dbReference>
<dbReference type="InterPro" id="IPR039426">
    <property type="entry name" value="TonB-dep_rcpt-like"/>
</dbReference>
<keyword evidence="4" id="KW-0410">Iron transport</keyword>
<dbReference type="PANTHER" id="PTHR32552">
    <property type="entry name" value="FERRICHROME IRON RECEPTOR-RELATED"/>
    <property type="match status" value="1"/>
</dbReference>
<dbReference type="EMBL" id="JARYGZ010000001">
    <property type="protein sequence ID" value="MDH7639330.1"/>
    <property type="molecule type" value="Genomic_DNA"/>
</dbReference>
<comment type="caution">
    <text evidence="15">The sequence shown here is derived from an EMBL/GenBank/DDBJ whole genome shotgun (WGS) entry which is preliminary data.</text>
</comment>
<comment type="similarity">
    <text evidence="11 12">Belongs to the TonB-dependent receptor family.</text>
</comment>
<sequence>MRGLGGSALLASSALVALAAVPTVAQSRSIDIPAQSVESAVTQLGQQAGVQIIAARRFTHGKITNAVRGNLTVQQALFQMLDGSGLSVRQTGPQTFAIVAMQTAAAQEPDRPTRTALMLAQATPMATATDSPPPLVDAGTASTPGGGAGIPDIIVTATRQAQNVQKVSTAVTVIDGASIKTQALTNVGQIFSNLPSIQATAQPGGFSIDVRGLGGDLPAGSTQGSVALVADGVYNINSQSTAVGFFDVNRIEVLAGPQSTRYGPNADGGVVNLITNDPILGKFSGTATFTAGNYNLFRGEAAVNIPLGDTLAIRLAGAAVSRSSHFDPAEGNNKAQSFRGKILWKPDDKFSLKLTYQLDHVGGTGNGSNVFPVFTNKVPVYSGGSINDLSNPWGQSPSNPVNENHANIYSHTIIGNASYTFSDALALDALLSYSKLTGGEKATIYLPPWSTSAANGPVFTDADLHEFNPFHQLTGELRLHNGPGSRVQWNLGYYHWDYLEAYSADNAAFLSQPPQTTTTATNAVYGEITYPVTDRFRLIAGARESFDHRTFEFNNAGTITRPFDINFHHFDYRGGFEYDVAPHSMIYFTASSAYRPGGLSALNPVTGNPNSFKSEVNHAYEVGTKNRFFNNTVQLNADLFYYDMSNYQNLDKYTGFVPPEGGAICNNGDPRAGCQTPTFGLGAHSLGVEAQLRANVTPDDVVTLTGTYAHAIFNHKQGTCATVAAPTGGCYDGYNSETPNDPGAPFFYLISGSVQPHSPKFSANFSYFHTFRFQSGAKFVVGGDGFYTTGYWVNPVLDATGYGYQPKYWLGNVSMTFTPASEKFSVSGWVRNVSSYAVKQSVLPAQSIGDPRTFGGTVSFHW</sequence>
<gene>
    <name evidence="15" type="ORF">QGN17_11370</name>
</gene>
<dbReference type="SUPFAM" id="SSF56935">
    <property type="entry name" value="Porins"/>
    <property type="match status" value="1"/>
</dbReference>
<evidence type="ECO:0000259" key="14">
    <source>
        <dbReference type="SMART" id="SM00965"/>
    </source>
</evidence>
<comment type="subcellular location">
    <subcellularLocation>
        <location evidence="1 11">Cell outer membrane</location>
        <topology evidence="1 11">Multi-pass membrane protein</topology>
    </subcellularLocation>
</comment>
<dbReference type="InterPro" id="IPR036942">
    <property type="entry name" value="Beta-barrel_TonB_sf"/>
</dbReference>
<feature type="signal peptide" evidence="13">
    <location>
        <begin position="1"/>
        <end position="19"/>
    </location>
</feature>
<keyword evidence="6" id="KW-0408">Iron</keyword>
<evidence type="ECO:0000256" key="8">
    <source>
        <dbReference type="ARBA" id="ARBA00023077"/>
    </source>
</evidence>
<evidence type="ECO:0000256" key="9">
    <source>
        <dbReference type="ARBA" id="ARBA00023136"/>
    </source>
</evidence>
<evidence type="ECO:0000256" key="4">
    <source>
        <dbReference type="ARBA" id="ARBA00022496"/>
    </source>
</evidence>
<reference evidence="15" key="1">
    <citation type="submission" date="2023-04" db="EMBL/GenBank/DDBJ databases">
        <title>Sphingomonas sp. MAHUQ-71 isolated from rice field.</title>
        <authorList>
            <person name="Huq M.A."/>
        </authorList>
    </citation>
    <scope>NUCLEOTIDE SEQUENCE</scope>
    <source>
        <strain evidence="15">MAHUQ-71</strain>
    </source>
</reference>
<dbReference type="SMART" id="SM00965">
    <property type="entry name" value="STN"/>
    <property type="match status" value="1"/>
</dbReference>
<evidence type="ECO:0000256" key="6">
    <source>
        <dbReference type="ARBA" id="ARBA00023004"/>
    </source>
</evidence>
<keyword evidence="9 11" id="KW-0472">Membrane</keyword>
<keyword evidence="7" id="KW-0406">Ion transport</keyword>
<dbReference type="Gene3D" id="3.55.50.30">
    <property type="match status" value="1"/>
</dbReference>
<evidence type="ECO:0000256" key="10">
    <source>
        <dbReference type="ARBA" id="ARBA00023237"/>
    </source>
</evidence>
<dbReference type="Gene3D" id="2.40.170.20">
    <property type="entry name" value="TonB-dependent receptor, beta-barrel domain"/>
    <property type="match status" value="1"/>
</dbReference>
<keyword evidence="5 11" id="KW-0812">Transmembrane</keyword>
<dbReference type="Pfam" id="PF07715">
    <property type="entry name" value="Plug"/>
    <property type="match status" value="1"/>
</dbReference>
<evidence type="ECO:0000256" key="1">
    <source>
        <dbReference type="ARBA" id="ARBA00004571"/>
    </source>
</evidence>
<evidence type="ECO:0000256" key="13">
    <source>
        <dbReference type="SAM" id="SignalP"/>
    </source>
</evidence>
<protein>
    <submittedName>
        <fullName evidence="15">TonB-dependent receptor</fullName>
    </submittedName>
</protein>
<evidence type="ECO:0000256" key="7">
    <source>
        <dbReference type="ARBA" id="ARBA00023065"/>
    </source>
</evidence>
<evidence type="ECO:0000313" key="15">
    <source>
        <dbReference type="EMBL" id="MDH7639330.1"/>
    </source>
</evidence>
<name>A0ABT6N214_9SPHN</name>
<accession>A0ABT6N214</accession>
<keyword evidence="13" id="KW-0732">Signal</keyword>
<keyword evidence="10 11" id="KW-0998">Cell outer membrane</keyword>
<keyword evidence="3 11" id="KW-1134">Transmembrane beta strand</keyword>
<dbReference type="InterPro" id="IPR011662">
    <property type="entry name" value="Secretin/TonB_short_N"/>
</dbReference>
<dbReference type="InterPro" id="IPR000531">
    <property type="entry name" value="Beta-barrel_TonB"/>
</dbReference>
<dbReference type="Pfam" id="PF00593">
    <property type="entry name" value="TonB_dep_Rec_b-barrel"/>
    <property type="match status" value="1"/>
</dbReference>
<keyword evidence="2 11" id="KW-0813">Transport</keyword>
<keyword evidence="8 12" id="KW-0798">TonB box</keyword>
<keyword evidence="15" id="KW-0675">Receptor</keyword>
<feature type="domain" description="Secretin/TonB short N-terminal" evidence="14">
    <location>
        <begin position="50"/>
        <end position="101"/>
    </location>
</feature>
<evidence type="ECO:0000256" key="2">
    <source>
        <dbReference type="ARBA" id="ARBA00022448"/>
    </source>
</evidence>
<evidence type="ECO:0000313" key="16">
    <source>
        <dbReference type="Proteomes" id="UP001160625"/>
    </source>
</evidence>
<proteinExistence type="inferred from homology"/>